<gene>
    <name evidence="2" type="ORF">HSBAA_28570</name>
</gene>
<feature type="domain" description="CHASE4" evidence="1">
    <location>
        <begin position="39"/>
        <end position="96"/>
    </location>
</feature>
<organism evidence="2 3">
    <name type="scientific">Vreelandella sulfidaeris</name>
    <dbReference type="NCBI Taxonomy" id="115553"/>
    <lineage>
        <taxon>Bacteria</taxon>
        <taxon>Pseudomonadati</taxon>
        <taxon>Pseudomonadota</taxon>
        <taxon>Gammaproteobacteria</taxon>
        <taxon>Oceanospirillales</taxon>
        <taxon>Halomonadaceae</taxon>
        <taxon>Vreelandella</taxon>
    </lineage>
</organism>
<dbReference type="KEGG" id="hsr:HSBAA_28570"/>
<evidence type="ECO:0000259" key="1">
    <source>
        <dbReference type="Pfam" id="PF05228"/>
    </source>
</evidence>
<dbReference type="EMBL" id="AP019514">
    <property type="protein sequence ID" value="BBI61551.1"/>
    <property type="molecule type" value="Genomic_DNA"/>
</dbReference>
<proteinExistence type="predicted"/>
<protein>
    <recommendedName>
        <fullName evidence="1">CHASE4 domain-containing protein</fullName>
    </recommendedName>
</protein>
<dbReference type="Pfam" id="PF05228">
    <property type="entry name" value="CHASE4"/>
    <property type="match status" value="1"/>
</dbReference>
<sequence>MLLALISLGALSQWVIFPALHKEERAVVMQELEQIERSLQISQKELLAQVRDWAIWDDTYEFIQGYYPGYTDTNFSQQMFEEMRYQLMVFLTQRAKSIL</sequence>
<dbReference type="AlphaFoldDB" id="A0A455UAE8"/>
<evidence type="ECO:0000313" key="2">
    <source>
        <dbReference type="EMBL" id="BBI61551.1"/>
    </source>
</evidence>
<dbReference type="Proteomes" id="UP000320231">
    <property type="component" value="Chromosome"/>
</dbReference>
<evidence type="ECO:0000313" key="3">
    <source>
        <dbReference type="Proteomes" id="UP000320231"/>
    </source>
</evidence>
<dbReference type="InterPro" id="IPR007892">
    <property type="entry name" value="CHASE4"/>
</dbReference>
<name>A0A455UAE8_9GAMM</name>
<accession>A0A455UAE8</accession>
<reference evidence="2 3" key="1">
    <citation type="journal article" date="2019" name="Microbiol. Resour. Announc.">
        <title>Complete Genome Sequence of Halomonas sulfidaeris Strain Esulfide1 Isolated from a Metal Sulfide Rock at a Depth of 2,200 Meters, Obtained Using Nanopore Sequencing.</title>
        <authorList>
            <person name="Saito M."/>
            <person name="Nishigata A."/>
            <person name="Galipon J."/>
            <person name="Arakawa K."/>
        </authorList>
    </citation>
    <scope>NUCLEOTIDE SEQUENCE [LARGE SCALE GENOMIC DNA]</scope>
    <source>
        <strain evidence="2 3">ATCC BAA-803</strain>
    </source>
</reference>